<dbReference type="SUPFAM" id="SSF69572">
    <property type="entry name" value="Activating enzymes of the ubiquitin-like proteins"/>
    <property type="match status" value="1"/>
</dbReference>
<dbReference type="InterPro" id="IPR035985">
    <property type="entry name" value="Ubiquitin-activating_enz"/>
</dbReference>
<evidence type="ECO:0000259" key="2">
    <source>
        <dbReference type="Pfam" id="PF00899"/>
    </source>
</evidence>
<dbReference type="InterPro" id="IPR000594">
    <property type="entry name" value="ThiF_NAD_FAD-bd"/>
</dbReference>
<gene>
    <name evidence="3" type="ORF">M670_01927</name>
</gene>
<protein>
    <submittedName>
        <fullName evidence="3">Dinucleotide-utilizing enzyme possibly involved in molybdopterin or thiamin biosynthesis</fullName>
    </submittedName>
</protein>
<dbReference type="PANTHER" id="PTHR10953:SF102">
    <property type="entry name" value="ADENYLYLTRANSFERASE AND SULFURTRANSFERASE MOCS3"/>
    <property type="match status" value="1"/>
</dbReference>
<dbReference type="PATRIC" id="fig|1348973.3.peg.1878"/>
<dbReference type="GO" id="GO:0005829">
    <property type="term" value="C:cytosol"/>
    <property type="evidence" value="ECO:0007669"/>
    <property type="project" value="TreeGrafter"/>
</dbReference>
<evidence type="ECO:0000256" key="1">
    <source>
        <dbReference type="ARBA" id="ARBA00009919"/>
    </source>
</evidence>
<sequence length="338" mass="37610">MTDFTRYSRQMLFSPIGEDGQKKLTNSSVLIVGMGALGTALANHLVRAGIGHIRFIDRDYVERSNLQRQMLFDEDDVTSALPKAIAAKNKLTKINSDIKIEAIVGDASPKNIDELINGMDIVLDGTDNFQTRFLLNDACFKYGIPFVYGGAVSSRGMSAIFVPNETPCLRCFITSTDQGGQTCDTIGVISPIVDIVASLQVVEVIKFLVGDVKNRRKSLLALDIWNNYRYDMKFSTPKTDCPTCQKKEYPALNLAEKDIITVLCGRETVQIQAEQGFNLDVWADRLKPIGKVQKTPFLLKVELPEGERLVLFPDGRTLVQGTEDQVRAKTLYSRYIGL</sequence>
<proteinExistence type="inferred from homology"/>
<organism evidence="3 4">
    <name type="scientific">Schinkia azotoformans MEV2011</name>
    <dbReference type="NCBI Taxonomy" id="1348973"/>
    <lineage>
        <taxon>Bacteria</taxon>
        <taxon>Bacillati</taxon>
        <taxon>Bacillota</taxon>
        <taxon>Bacilli</taxon>
        <taxon>Bacillales</taxon>
        <taxon>Bacillaceae</taxon>
        <taxon>Calidifontibacillus/Schinkia group</taxon>
        <taxon>Schinkia</taxon>
    </lineage>
</organism>
<dbReference type="GO" id="GO:0008641">
    <property type="term" value="F:ubiquitin-like modifier activating enzyme activity"/>
    <property type="evidence" value="ECO:0007669"/>
    <property type="project" value="InterPro"/>
</dbReference>
<accession>A0A072NMP8</accession>
<name>A0A072NMP8_SCHAZ</name>
<feature type="domain" description="THIF-type NAD/FAD binding fold" evidence="2">
    <location>
        <begin position="7"/>
        <end position="242"/>
    </location>
</feature>
<dbReference type="GO" id="GO:0008146">
    <property type="term" value="F:sulfotransferase activity"/>
    <property type="evidence" value="ECO:0007669"/>
    <property type="project" value="TreeGrafter"/>
</dbReference>
<dbReference type="Pfam" id="PF00899">
    <property type="entry name" value="ThiF"/>
    <property type="match status" value="1"/>
</dbReference>
<dbReference type="GO" id="GO:0004792">
    <property type="term" value="F:thiosulfate-cyanide sulfurtransferase activity"/>
    <property type="evidence" value="ECO:0007669"/>
    <property type="project" value="TreeGrafter"/>
</dbReference>
<dbReference type="PANTHER" id="PTHR10953">
    <property type="entry name" value="UBIQUITIN-ACTIVATING ENZYME E1"/>
    <property type="match status" value="1"/>
</dbReference>
<dbReference type="Proteomes" id="UP000027936">
    <property type="component" value="Unassembled WGS sequence"/>
</dbReference>
<dbReference type="GO" id="GO:0016779">
    <property type="term" value="F:nucleotidyltransferase activity"/>
    <property type="evidence" value="ECO:0007669"/>
    <property type="project" value="TreeGrafter"/>
</dbReference>
<dbReference type="CDD" id="cd00757">
    <property type="entry name" value="ThiF_MoeB_HesA_family"/>
    <property type="match status" value="1"/>
</dbReference>
<dbReference type="FunFam" id="3.40.50.720:FF:000080">
    <property type="entry name" value="Thiazole biosynthesis adenylyltransferase ThiF"/>
    <property type="match status" value="1"/>
</dbReference>
<dbReference type="OrthoDB" id="9804286at2"/>
<evidence type="ECO:0000313" key="4">
    <source>
        <dbReference type="Proteomes" id="UP000027936"/>
    </source>
</evidence>
<dbReference type="Gene3D" id="3.40.50.720">
    <property type="entry name" value="NAD(P)-binding Rossmann-like Domain"/>
    <property type="match status" value="1"/>
</dbReference>
<dbReference type="EMBL" id="JJRY01000006">
    <property type="protein sequence ID" value="KEF38716.1"/>
    <property type="molecule type" value="Genomic_DNA"/>
</dbReference>
<evidence type="ECO:0000313" key="3">
    <source>
        <dbReference type="EMBL" id="KEF38716.1"/>
    </source>
</evidence>
<dbReference type="AlphaFoldDB" id="A0A072NMP8"/>
<reference evidence="3 4" key="1">
    <citation type="submission" date="2014-04" db="EMBL/GenBank/DDBJ databases">
        <title>Draft genome sequence of Bacillus azotoformans MEV2011, a (co-) denitrifying strain unable to grow in the presence of oxygen.</title>
        <authorList>
            <person name="Nielsen M."/>
            <person name="Schreiber L."/>
            <person name="Finster K."/>
            <person name="Schramm A."/>
        </authorList>
    </citation>
    <scope>NUCLEOTIDE SEQUENCE [LARGE SCALE GENOMIC DNA]</scope>
    <source>
        <strain evidence="3 4">MEV2011</strain>
    </source>
</reference>
<comment type="similarity">
    <text evidence="1">Belongs to the HesA/MoeB/ThiF family.</text>
</comment>
<comment type="caution">
    <text evidence="3">The sequence shown here is derived from an EMBL/GenBank/DDBJ whole genome shotgun (WGS) entry which is preliminary data.</text>
</comment>
<dbReference type="RefSeq" id="WP_035195234.1">
    <property type="nucleotide sequence ID" value="NZ_JJRY01000006.1"/>
</dbReference>
<dbReference type="InterPro" id="IPR045886">
    <property type="entry name" value="ThiF/MoeB/HesA"/>
</dbReference>